<dbReference type="HOGENOM" id="CLU_000445_82_0_1"/>
<dbReference type="Gene3D" id="3.40.50.2300">
    <property type="match status" value="2"/>
</dbReference>
<dbReference type="InterPro" id="IPR011006">
    <property type="entry name" value="CheY-like_superfamily"/>
</dbReference>
<dbReference type="InterPro" id="IPR036097">
    <property type="entry name" value="HisK_dim/P_sf"/>
</dbReference>
<dbReference type="PROSITE" id="PS50109">
    <property type="entry name" value="HIS_KIN"/>
    <property type="match status" value="2"/>
</dbReference>
<gene>
    <name evidence="6" type="ORF">A1Q2_01914</name>
</gene>
<dbReference type="SMART" id="SM00448">
    <property type="entry name" value="REC"/>
    <property type="match status" value="2"/>
</dbReference>
<proteinExistence type="predicted"/>
<dbReference type="SUPFAM" id="SSF55874">
    <property type="entry name" value="ATPase domain of HSP90 chaperone/DNA topoisomerase II/histidine kinase"/>
    <property type="match status" value="2"/>
</dbReference>
<comment type="caution">
    <text evidence="6">The sequence shown here is derived from an EMBL/GenBank/DDBJ whole genome shotgun (WGS) entry which is preliminary data.</text>
</comment>
<dbReference type="InterPro" id="IPR003594">
    <property type="entry name" value="HATPase_dom"/>
</dbReference>
<feature type="compositionally biased region" description="Basic and acidic residues" evidence="3">
    <location>
        <begin position="221"/>
        <end position="236"/>
    </location>
</feature>
<organism evidence="6 7">
    <name type="scientific">Trichosporon asahii var. asahii (strain CBS 8904)</name>
    <name type="common">Yeast</name>
    <dbReference type="NCBI Taxonomy" id="1220162"/>
    <lineage>
        <taxon>Eukaryota</taxon>
        <taxon>Fungi</taxon>
        <taxon>Dikarya</taxon>
        <taxon>Basidiomycota</taxon>
        <taxon>Agaricomycotina</taxon>
        <taxon>Tremellomycetes</taxon>
        <taxon>Trichosporonales</taxon>
        <taxon>Trichosporonaceae</taxon>
        <taxon>Trichosporon</taxon>
    </lineage>
</organism>
<dbReference type="eggNOG" id="KOG0519">
    <property type="taxonomic scope" value="Eukaryota"/>
</dbReference>
<dbReference type="GO" id="GO:0000155">
    <property type="term" value="F:phosphorelay sensor kinase activity"/>
    <property type="evidence" value="ECO:0007669"/>
    <property type="project" value="InterPro"/>
</dbReference>
<feature type="region of interest" description="Disordered" evidence="3">
    <location>
        <begin position="620"/>
        <end position="644"/>
    </location>
</feature>
<dbReference type="InterPro" id="IPR004358">
    <property type="entry name" value="Sig_transdc_His_kin-like_C"/>
</dbReference>
<evidence type="ECO:0000256" key="2">
    <source>
        <dbReference type="PROSITE-ProRule" id="PRU00169"/>
    </source>
</evidence>
<feature type="region of interest" description="Disordered" evidence="3">
    <location>
        <begin position="1894"/>
        <end position="1919"/>
    </location>
</feature>
<feature type="compositionally biased region" description="Polar residues" evidence="3">
    <location>
        <begin position="204"/>
        <end position="220"/>
    </location>
</feature>
<dbReference type="CDD" id="cd00156">
    <property type="entry name" value="REC"/>
    <property type="match status" value="1"/>
</dbReference>
<dbReference type="InterPro" id="IPR003661">
    <property type="entry name" value="HisK_dim/P_dom"/>
</dbReference>
<feature type="compositionally biased region" description="Basic and acidic residues" evidence="3">
    <location>
        <begin position="390"/>
        <end position="399"/>
    </location>
</feature>
<dbReference type="OMA" id="YCTVLEA"/>
<dbReference type="Gene3D" id="3.30.450.20">
    <property type="entry name" value="PAS domain"/>
    <property type="match status" value="1"/>
</dbReference>
<dbReference type="InterPro" id="IPR036890">
    <property type="entry name" value="HATPase_C_sf"/>
</dbReference>
<dbReference type="SUPFAM" id="SSF52172">
    <property type="entry name" value="CheY-like"/>
    <property type="match status" value="2"/>
</dbReference>
<dbReference type="InterPro" id="IPR035965">
    <property type="entry name" value="PAS-like_dom_sf"/>
</dbReference>
<dbReference type="Gene3D" id="3.30.565.10">
    <property type="entry name" value="Histidine kinase-like ATPase, C-terminal domain"/>
    <property type="match status" value="2"/>
</dbReference>
<keyword evidence="7" id="KW-1185">Reference proteome</keyword>
<feature type="domain" description="Histidine kinase" evidence="4">
    <location>
        <begin position="839"/>
        <end position="1076"/>
    </location>
</feature>
<dbReference type="PANTHER" id="PTHR43547">
    <property type="entry name" value="TWO-COMPONENT HISTIDINE KINASE"/>
    <property type="match status" value="1"/>
</dbReference>
<dbReference type="PROSITE" id="PS50110">
    <property type="entry name" value="RESPONSE_REGULATORY"/>
    <property type="match status" value="2"/>
</dbReference>
<dbReference type="SUPFAM" id="SSF47384">
    <property type="entry name" value="Homodimeric domain of signal transducing histidine kinase"/>
    <property type="match status" value="2"/>
</dbReference>
<keyword evidence="6" id="KW-0418">Kinase</keyword>
<feature type="region of interest" description="Disordered" evidence="3">
    <location>
        <begin position="1007"/>
        <end position="1032"/>
    </location>
</feature>
<feature type="domain" description="Response regulatory" evidence="5">
    <location>
        <begin position="1759"/>
        <end position="1894"/>
    </location>
</feature>
<feature type="modified residue" description="4-aspartylphosphate" evidence="2">
    <location>
        <position position="1825"/>
    </location>
</feature>
<feature type="region of interest" description="Disordered" evidence="3">
    <location>
        <begin position="196"/>
        <end position="245"/>
    </location>
</feature>
<evidence type="ECO:0000259" key="4">
    <source>
        <dbReference type="PROSITE" id="PS50109"/>
    </source>
</evidence>
<accession>K1VTK5</accession>
<feature type="domain" description="Histidine kinase" evidence="4">
    <location>
        <begin position="1421"/>
        <end position="1698"/>
    </location>
</feature>
<feature type="region of interest" description="Disordered" evidence="3">
    <location>
        <begin position="380"/>
        <end position="399"/>
    </location>
</feature>
<feature type="domain" description="Response regulatory" evidence="5">
    <location>
        <begin position="1148"/>
        <end position="1264"/>
    </location>
</feature>
<dbReference type="FunFam" id="3.40.50.2300:FF:000307">
    <property type="entry name" value="Receptor-like histidine kinase BpdS"/>
    <property type="match status" value="1"/>
</dbReference>
<feature type="region of interest" description="Disordered" evidence="3">
    <location>
        <begin position="1593"/>
        <end position="1612"/>
    </location>
</feature>
<dbReference type="CDD" id="cd17546">
    <property type="entry name" value="REC_hyHK_CKI1_RcsC-like"/>
    <property type="match status" value="1"/>
</dbReference>
<dbReference type="InterPro" id="IPR001789">
    <property type="entry name" value="Sig_transdc_resp-reg_receiver"/>
</dbReference>
<dbReference type="Gene3D" id="1.10.287.130">
    <property type="match status" value="2"/>
</dbReference>
<dbReference type="CDD" id="cd00082">
    <property type="entry name" value="HisKA"/>
    <property type="match status" value="2"/>
</dbReference>
<dbReference type="PANTHER" id="PTHR43547:SF2">
    <property type="entry name" value="HYBRID SIGNAL TRANSDUCTION HISTIDINE KINASE C"/>
    <property type="match status" value="1"/>
</dbReference>
<dbReference type="PRINTS" id="PR00344">
    <property type="entry name" value="BCTRLSENSOR"/>
</dbReference>
<feature type="compositionally biased region" description="Polar residues" evidence="3">
    <location>
        <begin position="625"/>
        <end position="642"/>
    </location>
</feature>
<protein>
    <submittedName>
        <fullName evidence="6">Two-component-like hybrid sensor histidine kinase 2</fullName>
    </submittedName>
</protein>
<evidence type="ECO:0000313" key="6">
    <source>
        <dbReference type="EMBL" id="EKD03901.1"/>
    </source>
</evidence>
<dbReference type="Pfam" id="PF00072">
    <property type="entry name" value="Response_reg"/>
    <property type="match status" value="2"/>
</dbReference>
<evidence type="ECO:0000256" key="3">
    <source>
        <dbReference type="SAM" id="MobiDB-lite"/>
    </source>
</evidence>
<dbReference type="CDD" id="cd16922">
    <property type="entry name" value="HATPase_EvgS-ArcB-TorS-like"/>
    <property type="match status" value="1"/>
</dbReference>
<dbReference type="EMBL" id="AMBO01000240">
    <property type="protein sequence ID" value="EKD03901.1"/>
    <property type="molecule type" value="Genomic_DNA"/>
</dbReference>
<dbReference type="SUPFAM" id="SSF55785">
    <property type="entry name" value="PYP-like sensor domain (PAS domain)"/>
    <property type="match status" value="1"/>
</dbReference>
<dbReference type="InParanoid" id="K1VTK5"/>
<dbReference type="Pfam" id="PF02518">
    <property type="entry name" value="HATPase_c"/>
    <property type="match status" value="2"/>
</dbReference>
<feature type="compositionally biased region" description="Basic and acidic residues" evidence="3">
    <location>
        <begin position="1905"/>
        <end position="1919"/>
    </location>
</feature>
<name>K1VTK5_TRIAC</name>
<evidence type="ECO:0000259" key="5">
    <source>
        <dbReference type="PROSITE" id="PS50110"/>
    </source>
</evidence>
<evidence type="ECO:0000313" key="7">
    <source>
        <dbReference type="Proteomes" id="UP000006757"/>
    </source>
</evidence>
<feature type="modified residue" description="4-aspartylphosphate" evidence="2">
    <location>
        <position position="1197"/>
    </location>
</feature>
<keyword evidence="6" id="KW-0808">Transferase</keyword>
<reference evidence="6 7" key="1">
    <citation type="journal article" date="2012" name="Eukaryot. Cell">
        <title>Genome sequence of the Trichosporon asahii environmental strain CBS 8904.</title>
        <authorList>
            <person name="Yang R.Y."/>
            <person name="Li H.T."/>
            <person name="Zhu H."/>
            <person name="Zhou G.P."/>
            <person name="Wang M."/>
            <person name="Wang L."/>
        </authorList>
    </citation>
    <scope>NUCLEOTIDE SEQUENCE [LARGE SCALE GENOMIC DNA]</scope>
    <source>
        <strain evidence="6 7">CBS 8904</strain>
    </source>
</reference>
<dbReference type="SMART" id="SM00388">
    <property type="entry name" value="HisKA"/>
    <property type="match status" value="2"/>
</dbReference>
<dbReference type="Proteomes" id="UP000006757">
    <property type="component" value="Unassembled WGS sequence"/>
</dbReference>
<keyword evidence="1 2" id="KW-0597">Phosphoprotein</keyword>
<dbReference type="SMART" id="SM00387">
    <property type="entry name" value="HATPase_c"/>
    <property type="match status" value="2"/>
</dbReference>
<evidence type="ECO:0000256" key="1">
    <source>
        <dbReference type="ARBA" id="ARBA00022553"/>
    </source>
</evidence>
<sequence length="1919" mass="211901">MEAGLLADGLPLGFLKVSFVVAYQSRQWCAIDTYRRRSVRTWSILAPSRSFNSANEQAYPFPAFVVEIPDRSQELQHEQAVPIAPSVPHSSPSSGTCGSVSVGNPFTPSPSHPTLPLDIINTEEEAVIMEEEDGEEAPGAGAGKPQLDSLLSRWSGGSYLSTICPIDLAVPDLARENSRERGRRWSSFNRSVQFVDGKGIPAPSQASVQSQRVSTSTNTSARRDSEKSQTQSEKKPAQRPYPRPHQQNEYFDHEAVSPLSHPAQLSPLSPLLAEPSLTPPRILWTNKQYDNQTARTPLNELVDPSALSSFRAWLLGSGVPSPEFKLNLGTGISLDLIKTIQTGIQNTTFVTGGLAAAEAAIARPDRGAPAAYHTVWTPTRRATNTPSVDPEGKRPAAPAKERCRGALVLRPAAAGYEVGGYPGWTNEGLAARGTLHDPVDLHVVGPGLNLGRKRHALGLCTSMVDHPRAFGSRMEDVWRLFWPELKPLVDRAWAGEPIVHENDRILFELKDELGGPSRYLEKYHSFSFLPIMDSNENVIAIYNPTADNSERILAERRLDTTRELVEHIAMAKTTKQFFESVAEVLEHNPADAPFAICYSVKEKEAGDAGDKAVHDLLGRKRLSSHHGSGPSSTDSPASTMSGTIPPFESKQVTLVLESSVGVPKGHKCAPAHKSITISKGGPGRAALEHFHPGTHRRNSPVPVRSSLHWSTIGTRRNEQAYSDGLEWPIARALASRQCVVVHNIGSLIEGLPVRQWNDLPDTAIIVPMSSESSDHIPPGVMILGLNLYRPLDGEYEDWVQQIRGHLSAALNSAIANEKELKRRIDQEKLDRAKTAWFRGVAQEFRSPLTLISGPLEDLSHEAAKDMDVKQRRKLIMAKKNVFKLEQLVTSLLDFSKIELGKFKIHYFVNNLKFWLRELFDLFKPTISKIGKLTFELDMDQIDRREKELIYFDPILLEMVVSNLLSHSIKNCGQKDRQTTITLKLQFDEQFANISVIDTGDGVSNINDVESPTDWFQPADDDDDEKNLSSSSSSSGISLALVKEIVRLHQGQLRIESRGASDPQHGNTITARIPLKYHLAEDELGSPAESPVVEDGEDSFDHDAPQAASFGVYGKQVAKELSDWNEDLGAAPEAEGAVPEGLMFEKDDVVLVVDEMKDIRDYIKDLFEPYCTVLEASNGYEALELIQAGQKPSIVICDLLMRKLTGLELLSELRATAATQFVPVVFLSPVNDDDLRVSAFMAGAEDFIIKPFKPKELLLRVHLHTQIGKKRENLESLFAQRTQEMAVLSDYCPSGILRSDGYGNIIYANEAFREPAGMSLETNANDWISYVCPDQARSFERSWRALLDDTGAEMTTKLEWRWKTGKTMSGTFINLRKLNQNLSGILACVTDISYKEEMLVEAENRRIQAEESKRHQELLVDLTSHEIRTPVSAILQCSSLVKENLCSLMDQMKWALANDVGFVPTPQTLLDLEEDVDALESIFTCGAVQERIANDILSLARIQLDMLSLHDVEMDMQHEARKKLSVFASEARMKNIDIDLQFDESLDRLGVYGIKTDPVRLGQVVTNLISNAIRFTANSHTRKISVLQQVAYEPPLEGSTKPPPSAGLEKQYPVPPPEDTPIYLYVTVTDTGPGMSASEQELLFQRFQQGNKMIHTRYGGSGLGLFICKKITEMLGGGISVESKLGEGTRFYFYIKTRTVSPGFRLHGSNQGKSPPTPLPMSPSLSTISPLTPAMELVPSSMNGELKPPTPVAPSGAPLRVLIVEDNLINQTVLKRQLTKAGMTCDVAGNGEEALKLLRKRLRPASPSALSSQPDVEGAYDVVLMDLEMPIMDGWTAIKILRASENPALQSQLVIALTGNAREGQIVEALKAGMDHVIIKPYKLDQLIEKMRGAVAERKGKGKSGKTAEKAEKAEDKEKE</sequence>
<dbReference type="InterPro" id="IPR005467">
    <property type="entry name" value="His_kinase_dom"/>
</dbReference>
<dbReference type="STRING" id="1220162.K1VTK5"/>